<dbReference type="Pfam" id="PF10996">
    <property type="entry name" value="Beta-Casp"/>
    <property type="match status" value="1"/>
</dbReference>
<feature type="domain" description="Beta-Casp" evidence="3">
    <location>
        <begin position="253"/>
        <end position="381"/>
    </location>
</feature>
<dbReference type="InterPro" id="IPR022712">
    <property type="entry name" value="Beta_Casp"/>
</dbReference>
<proteinExistence type="predicted"/>
<dbReference type="CDD" id="cd16295">
    <property type="entry name" value="TTHA0252-CPSF-like_MBL-fold"/>
    <property type="match status" value="1"/>
</dbReference>
<dbReference type="PANTHER" id="PTHR11203">
    <property type="entry name" value="CLEAVAGE AND POLYADENYLATION SPECIFICITY FACTOR FAMILY MEMBER"/>
    <property type="match status" value="1"/>
</dbReference>
<dbReference type="InterPro" id="IPR036866">
    <property type="entry name" value="RibonucZ/Hydroxyglut_hydro"/>
</dbReference>
<dbReference type="SUPFAM" id="SSF56281">
    <property type="entry name" value="Metallo-hydrolase/oxidoreductase"/>
    <property type="match status" value="1"/>
</dbReference>
<dbReference type="Pfam" id="PF00753">
    <property type="entry name" value="Lactamase_B"/>
    <property type="match status" value="1"/>
</dbReference>
<comment type="caution">
    <text evidence="4">The sequence shown here is derived from an EMBL/GenBank/DDBJ whole genome shotgun (WGS) entry which is preliminary data.</text>
</comment>
<dbReference type="Gene3D" id="3.60.15.10">
    <property type="entry name" value="Ribonuclease Z/Hydroxyacylglutathione hydrolase-like"/>
    <property type="match status" value="1"/>
</dbReference>
<organism evidence="4 5">
    <name type="scientific">Fusibacter paucivorans</name>
    <dbReference type="NCBI Taxonomy" id="76009"/>
    <lineage>
        <taxon>Bacteria</taxon>
        <taxon>Bacillati</taxon>
        <taxon>Bacillota</taxon>
        <taxon>Clostridia</taxon>
        <taxon>Eubacteriales</taxon>
        <taxon>Eubacteriales Family XII. Incertae Sedis</taxon>
        <taxon>Fusibacter</taxon>
    </lineage>
</organism>
<dbReference type="PANTHER" id="PTHR11203:SF37">
    <property type="entry name" value="INTEGRATOR COMPLEX SUBUNIT 11"/>
    <property type="match status" value="1"/>
</dbReference>
<evidence type="ECO:0000259" key="3">
    <source>
        <dbReference type="SMART" id="SM01027"/>
    </source>
</evidence>
<dbReference type="InterPro" id="IPR011108">
    <property type="entry name" value="RMMBL"/>
</dbReference>
<reference evidence="4 5" key="1">
    <citation type="submission" date="2021-05" db="EMBL/GenBank/DDBJ databases">
        <title>Fusibacter ferrireducens sp. nov., an anaerobic, sulfur- and Fe-reducing bacterium isolated from the mangrove sediment.</title>
        <authorList>
            <person name="Qiu D."/>
        </authorList>
    </citation>
    <scope>NUCLEOTIDE SEQUENCE [LARGE SCALE GENOMIC DNA]</scope>
    <source>
        <strain evidence="4 5">DSM 12116</strain>
    </source>
</reference>
<evidence type="ECO:0000256" key="1">
    <source>
        <dbReference type="ARBA" id="ARBA00022801"/>
    </source>
</evidence>
<protein>
    <submittedName>
        <fullName evidence="4">MBL fold metallo-hydrolase</fullName>
    </submittedName>
</protein>
<sequence length="468" mass="52312">MTITFIGATGRVTGSMYYLEHNNLKGLVDCGQFQGNFEEENLNYNTLPFNPAHLDFIILTHAHVDHSGRLPLLVKHGFNGKVFCTYPTMALTNVLLRDSGKIHEAENAFDNKKRERAGLPKVPPLYTEDDAVIALQYLYPLTYEHEMTIEGDLSFKFVDAGHLLGSASVILTFKGEEGLKKLVFSGDLGNGSNPVQNKPVTISDADYLIVESTYGDRNHVGVEQRMQAFADIIRTAVRENGTVIVPSFAVGRTQELIYQLNTFIDNTDEATRQLLEHIPFYVDSPLALEAFKVYGDNKDYMNEGVQSYDRNPFNMPNLHLVESIEMSIALNRDKSPKVIIAASGMCDAGRIKHHLKHYLWRQNTHVVFIGFQAEETLGRAIQEGESPVSILDETIAVKAKLHTITGFSGHADQRHLLAWTKAMQSLERLFIIHGEPAAMDVFAEKLSEQMPPETEIVIPGAGEVFHLL</sequence>
<evidence type="ECO:0000259" key="2">
    <source>
        <dbReference type="SMART" id="SM00849"/>
    </source>
</evidence>
<dbReference type="RefSeq" id="WP_213237129.1">
    <property type="nucleotide sequence ID" value="NZ_JAHBCL010000018.1"/>
</dbReference>
<gene>
    <name evidence="4" type="ORF">KHM83_11315</name>
</gene>
<evidence type="ECO:0000313" key="5">
    <source>
        <dbReference type="Proteomes" id="UP000746471"/>
    </source>
</evidence>
<keyword evidence="5" id="KW-1185">Reference proteome</keyword>
<dbReference type="Proteomes" id="UP000746471">
    <property type="component" value="Unassembled WGS sequence"/>
</dbReference>
<dbReference type="EMBL" id="JAHBCL010000018">
    <property type="protein sequence ID" value="MBS7527270.1"/>
    <property type="molecule type" value="Genomic_DNA"/>
</dbReference>
<dbReference type="InterPro" id="IPR001279">
    <property type="entry name" value="Metallo-B-lactamas"/>
</dbReference>
<name>A0ABS5PQ51_9FIRM</name>
<keyword evidence="1" id="KW-0378">Hydrolase</keyword>
<dbReference type="InterPro" id="IPR050698">
    <property type="entry name" value="MBL"/>
</dbReference>
<feature type="domain" description="Metallo-beta-lactamase" evidence="2">
    <location>
        <begin position="13"/>
        <end position="248"/>
    </location>
</feature>
<accession>A0ABS5PQ51</accession>
<dbReference type="SMART" id="SM01027">
    <property type="entry name" value="Beta-Casp"/>
    <property type="match status" value="1"/>
</dbReference>
<evidence type="ECO:0000313" key="4">
    <source>
        <dbReference type="EMBL" id="MBS7527270.1"/>
    </source>
</evidence>
<dbReference type="Gene3D" id="3.40.50.10890">
    <property type="match status" value="1"/>
</dbReference>
<dbReference type="Pfam" id="PF07521">
    <property type="entry name" value="RMMBL"/>
    <property type="match status" value="1"/>
</dbReference>
<dbReference type="SMART" id="SM00849">
    <property type="entry name" value="Lactamase_B"/>
    <property type="match status" value="1"/>
</dbReference>